<organism evidence="2">
    <name type="scientific">Leptospirillum ferriphilum</name>
    <dbReference type="NCBI Taxonomy" id="178606"/>
    <lineage>
        <taxon>Bacteria</taxon>
        <taxon>Pseudomonadati</taxon>
        <taxon>Nitrospirota</taxon>
        <taxon>Nitrospiria</taxon>
        <taxon>Nitrospirales</taxon>
        <taxon>Nitrospiraceae</taxon>
        <taxon>Leptospirillum</taxon>
    </lineage>
</organism>
<dbReference type="AlphaFoldDB" id="A0A2I2MDR4"/>
<dbReference type="EMBL" id="LT966316">
    <property type="protein sequence ID" value="SOU91772.1"/>
    <property type="molecule type" value="Genomic_DNA"/>
</dbReference>
<accession>A0A2I2MDR4</accession>
<proteinExistence type="predicted"/>
<keyword evidence="1" id="KW-0472">Membrane</keyword>
<evidence type="ECO:0000313" key="2">
    <source>
        <dbReference type="EMBL" id="SOU91772.1"/>
    </source>
</evidence>
<reference evidence="2" key="1">
    <citation type="submission" date="2017-12" db="EMBL/GenBank/DDBJ databases">
        <authorList>
            <consortium name="SysMetEx"/>
        </authorList>
    </citation>
    <scope>NUCLEOTIDE SEQUENCE</scope>
    <source>
        <strain evidence="2">Pb_238</strain>
    </source>
</reference>
<evidence type="ECO:0000256" key="1">
    <source>
        <dbReference type="SAM" id="Phobius"/>
    </source>
</evidence>
<protein>
    <submittedName>
        <fullName evidence="2">Uncharacterized protein</fullName>
    </submittedName>
</protein>
<gene>
    <name evidence="2" type="ORF">LFTS_00388</name>
</gene>
<keyword evidence="1" id="KW-1133">Transmembrane helix</keyword>
<keyword evidence="1" id="KW-0812">Transmembrane</keyword>
<sequence length="35" mass="3758">MSFLAALDFFTWGIAVGLAVGALIASSSRRRAHKH</sequence>
<feature type="transmembrane region" description="Helical" evidence="1">
    <location>
        <begin position="6"/>
        <end position="25"/>
    </location>
</feature>
<name>A0A2I2MDR4_9BACT</name>